<reference evidence="2 3" key="1">
    <citation type="submission" date="2024-06" db="EMBL/GenBank/DDBJ databases">
        <title>The Natural Products Discovery Center: Release of the First 8490 Sequenced Strains for Exploring Actinobacteria Biosynthetic Diversity.</title>
        <authorList>
            <person name="Kalkreuter E."/>
            <person name="Kautsar S.A."/>
            <person name="Yang D."/>
            <person name="Bader C.D."/>
            <person name="Teijaro C.N."/>
            <person name="Fluegel L."/>
            <person name="Davis C.M."/>
            <person name="Simpson J.R."/>
            <person name="Lauterbach L."/>
            <person name="Steele A.D."/>
            <person name="Gui C."/>
            <person name="Meng S."/>
            <person name="Li G."/>
            <person name="Viehrig K."/>
            <person name="Ye F."/>
            <person name="Su P."/>
            <person name="Kiefer A.F."/>
            <person name="Nichols A."/>
            <person name="Cepeda A.J."/>
            <person name="Yan W."/>
            <person name="Fan B."/>
            <person name="Jiang Y."/>
            <person name="Adhikari A."/>
            <person name="Zheng C.-J."/>
            <person name="Schuster L."/>
            <person name="Cowan T.M."/>
            <person name="Smanski M.J."/>
            <person name="Chevrette M.G."/>
            <person name="De Carvalho L.P.S."/>
            <person name="Shen B."/>
        </authorList>
    </citation>
    <scope>NUCLEOTIDE SEQUENCE [LARGE SCALE GENOMIC DNA]</scope>
    <source>
        <strain evidence="2 3">NPDC000634</strain>
    </source>
</reference>
<sequence>MRGPRGQVLLLAVLFALLQLGTVTGRDTPDTKNHLAYALSLSGEGKRETAAVTVDDACAGRTARARRAQSVDVLRFRAPNPAARVTKECRAQPRREVDTRLRAGRTGGPTLPFMSVRFMRIFGCGQPGWPPFRPPATRARLARGSGGTCSPDGVTPGRGPPTRRGYWEYTVNVP</sequence>
<dbReference type="Proteomes" id="UP001458415">
    <property type="component" value="Unassembled WGS sequence"/>
</dbReference>
<evidence type="ECO:0000313" key="2">
    <source>
        <dbReference type="EMBL" id="MER6984330.1"/>
    </source>
</evidence>
<evidence type="ECO:0008006" key="4">
    <source>
        <dbReference type="Google" id="ProtNLM"/>
    </source>
</evidence>
<name>A0ABV1WJG5_9ACTN</name>
<accession>A0ABV1WJG5</accession>
<keyword evidence="3" id="KW-1185">Reference proteome</keyword>
<dbReference type="EMBL" id="JBEPCU010001765">
    <property type="protein sequence ID" value="MER6984330.1"/>
    <property type="molecule type" value="Genomic_DNA"/>
</dbReference>
<feature type="region of interest" description="Disordered" evidence="1">
    <location>
        <begin position="139"/>
        <end position="163"/>
    </location>
</feature>
<evidence type="ECO:0000256" key="1">
    <source>
        <dbReference type="SAM" id="MobiDB-lite"/>
    </source>
</evidence>
<organism evidence="2 3">
    <name type="scientific">Streptomyces carpinensis</name>
    <dbReference type="NCBI Taxonomy" id="66369"/>
    <lineage>
        <taxon>Bacteria</taxon>
        <taxon>Bacillati</taxon>
        <taxon>Actinomycetota</taxon>
        <taxon>Actinomycetes</taxon>
        <taxon>Kitasatosporales</taxon>
        <taxon>Streptomycetaceae</taxon>
        <taxon>Streptomyces</taxon>
    </lineage>
</organism>
<protein>
    <recommendedName>
        <fullName evidence="4">Secreted protein</fullName>
    </recommendedName>
</protein>
<comment type="caution">
    <text evidence="2">The sequence shown here is derived from an EMBL/GenBank/DDBJ whole genome shotgun (WGS) entry which is preliminary data.</text>
</comment>
<gene>
    <name evidence="2" type="ORF">ABT317_47140</name>
</gene>
<proteinExistence type="predicted"/>
<evidence type="ECO:0000313" key="3">
    <source>
        <dbReference type="Proteomes" id="UP001458415"/>
    </source>
</evidence>